<feature type="domain" description="Pectinesterase inhibitor" evidence="3">
    <location>
        <begin position="1"/>
        <end position="87"/>
    </location>
</feature>
<dbReference type="InterPro" id="IPR051955">
    <property type="entry name" value="PME_Inhibitor"/>
</dbReference>
<name>A0A6J5UYF2_PRUAR</name>
<protein>
    <recommendedName>
        <fullName evidence="3">Pectinesterase inhibitor domain-containing protein</fullName>
    </recommendedName>
</protein>
<dbReference type="Gene3D" id="1.20.140.40">
    <property type="entry name" value="Invertase/pectin methylesterase inhibitor family protein"/>
    <property type="match status" value="1"/>
</dbReference>
<dbReference type="InterPro" id="IPR006501">
    <property type="entry name" value="Pectinesterase_inhib_dom"/>
</dbReference>
<dbReference type="EMBL" id="CAEKDK010000005">
    <property type="protein sequence ID" value="CAB4280963.1"/>
    <property type="molecule type" value="Genomic_DNA"/>
</dbReference>
<evidence type="ECO:0000259" key="3">
    <source>
        <dbReference type="SMART" id="SM00856"/>
    </source>
</evidence>
<gene>
    <name evidence="4" type="ORF">CURHAP_LOCUS33926</name>
</gene>
<organism evidence="4 5">
    <name type="scientific">Prunus armeniaca</name>
    <name type="common">Apricot</name>
    <name type="synonym">Armeniaca vulgaris</name>
    <dbReference type="NCBI Taxonomy" id="36596"/>
    <lineage>
        <taxon>Eukaryota</taxon>
        <taxon>Viridiplantae</taxon>
        <taxon>Streptophyta</taxon>
        <taxon>Embryophyta</taxon>
        <taxon>Tracheophyta</taxon>
        <taxon>Spermatophyta</taxon>
        <taxon>Magnoliopsida</taxon>
        <taxon>eudicotyledons</taxon>
        <taxon>Gunneridae</taxon>
        <taxon>Pentapetalae</taxon>
        <taxon>rosids</taxon>
        <taxon>fabids</taxon>
        <taxon>Rosales</taxon>
        <taxon>Rosaceae</taxon>
        <taxon>Amygdaloideae</taxon>
        <taxon>Amygdaleae</taxon>
        <taxon>Prunus</taxon>
    </lineage>
</organism>
<keyword evidence="1" id="KW-0732">Signal</keyword>
<accession>A0A6J5UYF2</accession>
<comment type="similarity">
    <text evidence="2">Belongs to the PMEI family.</text>
</comment>
<evidence type="ECO:0000256" key="2">
    <source>
        <dbReference type="ARBA" id="ARBA00038471"/>
    </source>
</evidence>
<dbReference type="Pfam" id="PF04043">
    <property type="entry name" value="PMEI"/>
    <property type="match status" value="1"/>
</dbReference>
<sequence length="103" mass="11321">MNSDPATRDCVDQLEDALSRLNDSVSAMGQKALTEAKVNDIQTWISSAVTDQETCLDGLEEMGSTAVDKVKSKMKRSMEYTSNSLAIVANFKAILDKFHIPLH</sequence>
<dbReference type="PANTHER" id="PTHR31080">
    <property type="entry name" value="PECTINESTERASE INHIBITOR-LIKE"/>
    <property type="match status" value="1"/>
</dbReference>
<dbReference type="Proteomes" id="UP000507222">
    <property type="component" value="Unassembled WGS sequence"/>
</dbReference>
<dbReference type="PANTHER" id="PTHR31080:SF303">
    <property type="entry name" value="PECTINESTERASE 1-LIKE"/>
    <property type="match status" value="1"/>
</dbReference>
<dbReference type="CDD" id="cd15798">
    <property type="entry name" value="PMEI-like_3"/>
    <property type="match status" value="1"/>
</dbReference>
<evidence type="ECO:0000313" key="4">
    <source>
        <dbReference type="EMBL" id="CAB4280963.1"/>
    </source>
</evidence>
<dbReference type="SMART" id="SM00856">
    <property type="entry name" value="PMEI"/>
    <property type="match status" value="1"/>
</dbReference>
<evidence type="ECO:0000256" key="1">
    <source>
        <dbReference type="ARBA" id="ARBA00022729"/>
    </source>
</evidence>
<dbReference type="NCBIfam" id="TIGR01614">
    <property type="entry name" value="PME_inhib"/>
    <property type="match status" value="1"/>
</dbReference>
<evidence type="ECO:0000313" key="5">
    <source>
        <dbReference type="Proteomes" id="UP000507222"/>
    </source>
</evidence>
<dbReference type="AlphaFoldDB" id="A0A6J5UYF2"/>
<dbReference type="GO" id="GO:0004857">
    <property type="term" value="F:enzyme inhibitor activity"/>
    <property type="evidence" value="ECO:0007669"/>
    <property type="project" value="InterPro"/>
</dbReference>
<proteinExistence type="inferred from homology"/>
<reference evidence="4 5" key="1">
    <citation type="submission" date="2020-05" db="EMBL/GenBank/DDBJ databases">
        <authorList>
            <person name="Campoy J."/>
            <person name="Schneeberger K."/>
            <person name="Spophaly S."/>
        </authorList>
    </citation>
    <scope>NUCLEOTIDE SEQUENCE [LARGE SCALE GENOMIC DNA]</scope>
    <source>
        <strain evidence="4">PruArmRojPasFocal</strain>
    </source>
</reference>
<dbReference type="SUPFAM" id="SSF101148">
    <property type="entry name" value="Plant invertase/pectin methylesterase inhibitor"/>
    <property type="match status" value="1"/>
</dbReference>
<dbReference type="InterPro" id="IPR035513">
    <property type="entry name" value="Invertase/methylesterase_inhib"/>
</dbReference>